<name>A0A0E9PYK6_ANGAN</name>
<protein>
    <submittedName>
        <fullName evidence="1">Uncharacterized protein</fullName>
    </submittedName>
</protein>
<accession>A0A0E9PYK6</accession>
<dbReference type="EMBL" id="GBXM01098861">
    <property type="protein sequence ID" value="JAH09716.1"/>
    <property type="molecule type" value="Transcribed_RNA"/>
</dbReference>
<reference evidence="1" key="1">
    <citation type="submission" date="2014-11" db="EMBL/GenBank/DDBJ databases">
        <authorList>
            <person name="Amaro Gonzalez C."/>
        </authorList>
    </citation>
    <scope>NUCLEOTIDE SEQUENCE</scope>
</reference>
<dbReference type="AlphaFoldDB" id="A0A0E9PYK6"/>
<organism evidence="1">
    <name type="scientific">Anguilla anguilla</name>
    <name type="common">European freshwater eel</name>
    <name type="synonym">Muraena anguilla</name>
    <dbReference type="NCBI Taxonomy" id="7936"/>
    <lineage>
        <taxon>Eukaryota</taxon>
        <taxon>Metazoa</taxon>
        <taxon>Chordata</taxon>
        <taxon>Craniata</taxon>
        <taxon>Vertebrata</taxon>
        <taxon>Euteleostomi</taxon>
        <taxon>Actinopterygii</taxon>
        <taxon>Neopterygii</taxon>
        <taxon>Teleostei</taxon>
        <taxon>Anguilliformes</taxon>
        <taxon>Anguillidae</taxon>
        <taxon>Anguilla</taxon>
    </lineage>
</organism>
<reference evidence="1" key="2">
    <citation type="journal article" date="2015" name="Fish Shellfish Immunol.">
        <title>Early steps in the European eel (Anguilla anguilla)-Vibrio vulnificus interaction in the gills: Role of the RtxA13 toxin.</title>
        <authorList>
            <person name="Callol A."/>
            <person name="Pajuelo D."/>
            <person name="Ebbesson L."/>
            <person name="Teles M."/>
            <person name="MacKenzie S."/>
            <person name="Amaro C."/>
        </authorList>
    </citation>
    <scope>NUCLEOTIDE SEQUENCE</scope>
</reference>
<evidence type="ECO:0000313" key="1">
    <source>
        <dbReference type="EMBL" id="JAH09716.1"/>
    </source>
</evidence>
<proteinExistence type="predicted"/>
<sequence>MLVHRGVCFLYQTLKPVFPPRACTVRV</sequence>